<dbReference type="Gene3D" id="3.10.50.40">
    <property type="match status" value="1"/>
</dbReference>
<dbReference type="InterPro" id="IPR001179">
    <property type="entry name" value="PPIase_FKBP_dom"/>
</dbReference>
<feature type="chain" id="PRO_5039522740" description="peptidylprolyl isomerase" evidence="5">
    <location>
        <begin position="16"/>
        <end position="183"/>
    </location>
</feature>
<protein>
    <recommendedName>
        <fullName evidence="2 4">peptidylprolyl isomerase</fullName>
        <ecNumber evidence="2 4">5.2.1.8</ecNumber>
    </recommendedName>
</protein>
<sequence>MRTLRIAVIATAAVAAFLSCTNQDKQLTIADQEAAIDNYVAQNFAENPVSYHNGSVRVTIIDSSFIAPPDSLVYGDTLSFFYAGYVFTNGPSDLFSTNNKAVAAQNNFSLTDSDSTAKELVFTKDCMVPGLVNGLYGVKERGHYIILFSAEHGFYDRYVYNIPKLSALAFEVWIEAVRKKETQ</sequence>
<feature type="signal peptide" evidence="5">
    <location>
        <begin position="1"/>
        <end position="15"/>
    </location>
</feature>
<dbReference type="Proteomes" id="UP000824115">
    <property type="component" value="Unassembled WGS sequence"/>
</dbReference>
<dbReference type="InterPro" id="IPR046357">
    <property type="entry name" value="PPIase_dom_sf"/>
</dbReference>
<evidence type="ECO:0000313" key="8">
    <source>
        <dbReference type="Proteomes" id="UP000824115"/>
    </source>
</evidence>
<reference evidence="7" key="1">
    <citation type="journal article" date="2021" name="PeerJ">
        <title>Extensive microbial diversity within the chicken gut microbiome revealed by metagenomics and culture.</title>
        <authorList>
            <person name="Gilroy R."/>
            <person name="Ravi A."/>
            <person name="Getino M."/>
            <person name="Pursley I."/>
            <person name="Horton D.L."/>
            <person name="Alikhan N.F."/>
            <person name="Baker D."/>
            <person name="Gharbi K."/>
            <person name="Hall N."/>
            <person name="Watson M."/>
            <person name="Adriaenssens E.M."/>
            <person name="Foster-Nyarko E."/>
            <person name="Jarju S."/>
            <person name="Secka A."/>
            <person name="Antonio M."/>
            <person name="Oren A."/>
            <person name="Chaudhuri R.R."/>
            <person name="La Ragione R."/>
            <person name="Hildebrand F."/>
            <person name="Pallen M.J."/>
        </authorList>
    </citation>
    <scope>NUCLEOTIDE SEQUENCE</scope>
    <source>
        <strain evidence="7">Gambia16-554</strain>
    </source>
</reference>
<keyword evidence="5" id="KW-0732">Signal</keyword>
<organism evidence="7 8">
    <name type="scientific">Candidatus Coprenecus stercoravium</name>
    <dbReference type="NCBI Taxonomy" id="2840735"/>
    <lineage>
        <taxon>Bacteria</taxon>
        <taxon>Pseudomonadati</taxon>
        <taxon>Bacteroidota</taxon>
        <taxon>Bacteroidia</taxon>
        <taxon>Bacteroidales</taxon>
        <taxon>Rikenellaceae</taxon>
        <taxon>Rikenellaceae incertae sedis</taxon>
        <taxon>Candidatus Coprenecus</taxon>
    </lineage>
</organism>
<reference evidence="7" key="2">
    <citation type="submission" date="2021-04" db="EMBL/GenBank/DDBJ databases">
        <authorList>
            <person name="Gilroy R."/>
        </authorList>
    </citation>
    <scope>NUCLEOTIDE SEQUENCE</scope>
    <source>
        <strain evidence="7">Gambia16-554</strain>
    </source>
</reference>
<comment type="caution">
    <text evidence="7">The sequence shown here is derived from an EMBL/GenBank/DDBJ whole genome shotgun (WGS) entry which is preliminary data.</text>
</comment>
<evidence type="ECO:0000256" key="1">
    <source>
        <dbReference type="ARBA" id="ARBA00000971"/>
    </source>
</evidence>
<dbReference type="PROSITE" id="PS51257">
    <property type="entry name" value="PROKAR_LIPOPROTEIN"/>
    <property type="match status" value="1"/>
</dbReference>
<dbReference type="EMBL" id="DXAW01000084">
    <property type="protein sequence ID" value="HIZ85745.1"/>
    <property type="molecule type" value="Genomic_DNA"/>
</dbReference>
<evidence type="ECO:0000313" key="7">
    <source>
        <dbReference type="EMBL" id="HIZ85745.1"/>
    </source>
</evidence>
<keyword evidence="3 4" id="KW-0697">Rotamase</keyword>
<dbReference type="AlphaFoldDB" id="A0A9D2KA02"/>
<name>A0A9D2KA02_9BACT</name>
<evidence type="ECO:0000256" key="5">
    <source>
        <dbReference type="SAM" id="SignalP"/>
    </source>
</evidence>
<evidence type="ECO:0000256" key="2">
    <source>
        <dbReference type="ARBA" id="ARBA00013194"/>
    </source>
</evidence>
<proteinExistence type="predicted"/>
<dbReference type="EC" id="5.2.1.8" evidence="2 4"/>
<evidence type="ECO:0000259" key="6">
    <source>
        <dbReference type="PROSITE" id="PS50059"/>
    </source>
</evidence>
<evidence type="ECO:0000256" key="3">
    <source>
        <dbReference type="ARBA" id="ARBA00023110"/>
    </source>
</evidence>
<accession>A0A9D2KA02</accession>
<dbReference type="GO" id="GO:0003755">
    <property type="term" value="F:peptidyl-prolyl cis-trans isomerase activity"/>
    <property type="evidence" value="ECO:0007669"/>
    <property type="project" value="UniProtKB-KW"/>
</dbReference>
<keyword evidence="4" id="KW-0413">Isomerase</keyword>
<evidence type="ECO:0000256" key="4">
    <source>
        <dbReference type="PROSITE-ProRule" id="PRU00277"/>
    </source>
</evidence>
<comment type="catalytic activity">
    <reaction evidence="1 4">
        <text>[protein]-peptidylproline (omega=180) = [protein]-peptidylproline (omega=0)</text>
        <dbReference type="Rhea" id="RHEA:16237"/>
        <dbReference type="Rhea" id="RHEA-COMP:10747"/>
        <dbReference type="Rhea" id="RHEA-COMP:10748"/>
        <dbReference type="ChEBI" id="CHEBI:83833"/>
        <dbReference type="ChEBI" id="CHEBI:83834"/>
        <dbReference type="EC" id="5.2.1.8"/>
    </reaction>
</comment>
<gene>
    <name evidence="7" type="ORF">IAC04_04570</name>
</gene>
<dbReference type="SUPFAM" id="SSF54534">
    <property type="entry name" value="FKBP-like"/>
    <property type="match status" value="1"/>
</dbReference>
<feature type="domain" description="PPIase FKBP-type" evidence="6">
    <location>
        <begin position="75"/>
        <end position="178"/>
    </location>
</feature>
<dbReference type="PROSITE" id="PS50059">
    <property type="entry name" value="FKBP_PPIASE"/>
    <property type="match status" value="1"/>
</dbReference>